<dbReference type="Proteomes" id="UP001138768">
    <property type="component" value="Unassembled WGS sequence"/>
</dbReference>
<sequence>MGMDIHGNTVVISDILGVEEAEPLLEWLLEHRDGQLDLSACHHLHAANLQVLMALRPTITSWPDDPALADWLKTAFDEMESNHA</sequence>
<organism evidence="1 2">
    <name type="scientific">Lamprobacter modestohalophilus</name>
    <dbReference type="NCBI Taxonomy" id="1064514"/>
    <lineage>
        <taxon>Bacteria</taxon>
        <taxon>Pseudomonadati</taxon>
        <taxon>Pseudomonadota</taxon>
        <taxon>Gammaproteobacteria</taxon>
        <taxon>Chromatiales</taxon>
        <taxon>Chromatiaceae</taxon>
        <taxon>Lamprobacter</taxon>
    </lineage>
</organism>
<dbReference type="RefSeq" id="WP_200244929.1">
    <property type="nucleotide sequence ID" value="NZ_NRRY01000022.1"/>
</dbReference>
<evidence type="ECO:0000313" key="1">
    <source>
        <dbReference type="EMBL" id="MBK1619484.1"/>
    </source>
</evidence>
<dbReference type="AlphaFoldDB" id="A0A9X1B4W5"/>
<proteinExistence type="predicted"/>
<name>A0A9X1B4W5_9GAMM</name>
<gene>
    <name evidence="1" type="ORF">CKO42_13770</name>
</gene>
<reference evidence="1 2" key="1">
    <citation type="journal article" date="2020" name="Microorganisms">
        <title>Osmotic Adaptation and Compatible Solute Biosynthesis of Phototrophic Bacteria as Revealed from Genome Analyses.</title>
        <authorList>
            <person name="Imhoff J.F."/>
            <person name="Rahn T."/>
            <person name="Kunzel S."/>
            <person name="Keller A."/>
            <person name="Neulinger S.C."/>
        </authorList>
    </citation>
    <scope>NUCLEOTIDE SEQUENCE [LARGE SCALE GENOMIC DNA]</scope>
    <source>
        <strain evidence="1 2">DSM 25653</strain>
    </source>
</reference>
<accession>A0A9X1B4W5</accession>
<protein>
    <submittedName>
        <fullName evidence="1">Uncharacterized protein</fullName>
    </submittedName>
</protein>
<comment type="caution">
    <text evidence="1">The sequence shown here is derived from an EMBL/GenBank/DDBJ whole genome shotgun (WGS) entry which is preliminary data.</text>
</comment>
<keyword evidence="2" id="KW-1185">Reference proteome</keyword>
<evidence type="ECO:0000313" key="2">
    <source>
        <dbReference type="Proteomes" id="UP001138768"/>
    </source>
</evidence>
<dbReference type="EMBL" id="NRRY01000022">
    <property type="protein sequence ID" value="MBK1619484.1"/>
    <property type="molecule type" value="Genomic_DNA"/>
</dbReference>